<gene>
    <name evidence="1" type="ORF">DJ019_01840</name>
</gene>
<accession>A0A328BP28</accession>
<comment type="caution">
    <text evidence="1">The sequence shown here is derived from an EMBL/GenBank/DDBJ whole genome shotgun (WGS) entry which is preliminary data.</text>
</comment>
<keyword evidence="2" id="KW-1185">Reference proteome</keyword>
<dbReference type="RefSeq" id="WP_111274269.1">
    <property type="nucleotide sequence ID" value="NZ_QFYS01000001.1"/>
</dbReference>
<protein>
    <recommendedName>
        <fullName evidence="3">NinB family protein</fullName>
    </recommendedName>
</protein>
<name>A0A328BP28_9CAUL</name>
<dbReference type="InterPro" id="IPR036619">
    <property type="entry name" value="NinB_sf"/>
</dbReference>
<sequence>MSAERHTVALSPATLERAIQGVRVAAAKGGWTLELRPAKRSDEQNDALHGLIDQILKQRPIHNGVKMDKALYKAVFMQALGEEVRFLPTLDGDGMFPLGLSTSALGKQRFSDLIEMILAWCAREGLKVEHFSDEGAGGAEQAPPRAA</sequence>
<dbReference type="Gene3D" id="1.10.3790.10">
    <property type="entry name" value="NinB"/>
    <property type="match status" value="1"/>
</dbReference>
<dbReference type="Proteomes" id="UP000249524">
    <property type="component" value="Unassembled WGS sequence"/>
</dbReference>
<evidence type="ECO:0000313" key="1">
    <source>
        <dbReference type="EMBL" id="RAK68777.1"/>
    </source>
</evidence>
<dbReference type="AlphaFoldDB" id="A0A328BP28"/>
<reference evidence="1 2" key="1">
    <citation type="submission" date="2018-05" db="EMBL/GenBank/DDBJ databases">
        <authorList>
            <person name="Lanie J.A."/>
            <person name="Ng W.-L."/>
            <person name="Kazmierczak K.M."/>
            <person name="Andrzejewski T.M."/>
            <person name="Davidsen T.M."/>
            <person name="Wayne K.J."/>
            <person name="Tettelin H."/>
            <person name="Glass J.I."/>
            <person name="Rusch D."/>
            <person name="Podicherti R."/>
            <person name="Tsui H.-C.T."/>
            <person name="Winkler M.E."/>
        </authorList>
    </citation>
    <scope>NUCLEOTIDE SEQUENCE [LARGE SCALE GENOMIC DNA]</scope>
    <source>
        <strain evidence="1 2">BUT-10</strain>
    </source>
</reference>
<dbReference type="OrthoDB" id="7210800at2"/>
<evidence type="ECO:0008006" key="3">
    <source>
        <dbReference type="Google" id="ProtNLM"/>
    </source>
</evidence>
<evidence type="ECO:0000313" key="2">
    <source>
        <dbReference type="Proteomes" id="UP000249524"/>
    </source>
</evidence>
<proteinExistence type="predicted"/>
<dbReference type="Pfam" id="PF05772">
    <property type="entry name" value="NinB"/>
    <property type="match status" value="1"/>
</dbReference>
<dbReference type="SUPFAM" id="SSF103370">
    <property type="entry name" value="NinB"/>
    <property type="match status" value="1"/>
</dbReference>
<dbReference type="InterPro" id="IPR008711">
    <property type="entry name" value="Recombinase_NinB"/>
</dbReference>
<organism evidence="1 2">
    <name type="scientific">Phenylobacterium kunshanense</name>
    <dbReference type="NCBI Taxonomy" id="1445034"/>
    <lineage>
        <taxon>Bacteria</taxon>
        <taxon>Pseudomonadati</taxon>
        <taxon>Pseudomonadota</taxon>
        <taxon>Alphaproteobacteria</taxon>
        <taxon>Caulobacterales</taxon>
        <taxon>Caulobacteraceae</taxon>
        <taxon>Phenylobacterium</taxon>
    </lineage>
</organism>
<dbReference type="EMBL" id="QFYS01000001">
    <property type="protein sequence ID" value="RAK68777.1"/>
    <property type="molecule type" value="Genomic_DNA"/>
</dbReference>